<organism evidence="3 4">
    <name type="scientific">Roseateles depolymerans</name>
    <dbReference type="NCBI Taxonomy" id="76731"/>
    <lineage>
        <taxon>Bacteria</taxon>
        <taxon>Pseudomonadati</taxon>
        <taxon>Pseudomonadota</taxon>
        <taxon>Betaproteobacteria</taxon>
        <taxon>Burkholderiales</taxon>
        <taxon>Sphaerotilaceae</taxon>
        <taxon>Roseateles</taxon>
    </lineage>
</organism>
<evidence type="ECO:0000313" key="4">
    <source>
        <dbReference type="Proteomes" id="UP000249633"/>
    </source>
</evidence>
<feature type="signal peptide" evidence="1">
    <location>
        <begin position="1"/>
        <end position="20"/>
    </location>
</feature>
<feature type="chain" id="PRO_5016171280" description="Ice-binding protein C-terminal domain-containing protein" evidence="1">
    <location>
        <begin position="21"/>
        <end position="175"/>
    </location>
</feature>
<dbReference type="EMBL" id="QFOD01000022">
    <property type="protein sequence ID" value="PZP28497.1"/>
    <property type="molecule type" value="Genomic_DNA"/>
</dbReference>
<dbReference type="Pfam" id="PF07589">
    <property type="entry name" value="PEP-CTERM"/>
    <property type="match status" value="1"/>
</dbReference>
<evidence type="ECO:0000256" key="1">
    <source>
        <dbReference type="SAM" id="SignalP"/>
    </source>
</evidence>
<evidence type="ECO:0000259" key="2">
    <source>
        <dbReference type="Pfam" id="PF07589"/>
    </source>
</evidence>
<sequence length="175" mass="17989">MKLSLLAAGVALLMVGAAQADTFTITGSLSESDSTFNRPLTLSSLSGVGTAVHYDSFSFLGASGGAYEFRMTTGPAPTFDTFLLLYAGSFNPASPLTNLVALNDDLAGSGSNSGFTYTLTAGAVYTIVSTAFSNTGLGNYTTTVSAVPEPETYALMALGLAAVGLSLRRRQRDLA</sequence>
<proteinExistence type="predicted"/>
<protein>
    <recommendedName>
        <fullName evidence="2">Ice-binding protein C-terminal domain-containing protein</fullName>
    </recommendedName>
</protein>
<accession>A0A2W5DH76</accession>
<dbReference type="InterPro" id="IPR013424">
    <property type="entry name" value="Ice-binding_C"/>
</dbReference>
<dbReference type="Proteomes" id="UP000249633">
    <property type="component" value="Unassembled WGS sequence"/>
</dbReference>
<dbReference type="NCBIfam" id="TIGR02595">
    <property type="entry name" value="PEP_CTERM"/>
    <property type="match status" value="1"/>
</dbReference>
<keyword evidence="1" id="KW-0732">Signal</keyword>
<feature type="domain" description="Ice-binding protein C-terminal" evidence="2">
    <location>
        <begin position="146"/>
        <end position="170"/>
    </location>
</feature>
<dbReference type="AlphaFoldDB" id="A0A2W5DH76"/>
<name>A0A2W5DH76_9BURK</name>
<comment type="caution">
    <text evidence="3">The sequence shown here is derived from an EMBL/GenBank/DDBJ whole genome shotgun (WGS) entry which is preliminary data.</text>
</comment>
<evidence type="ECO:0000313" key="3">
    <source>
        <dbReference type="EMBL" id="PZP28497.1"/>
    </source>
</evidence>
<gene>
    <name evidence="3" type="ORF">DI603_19135</name>
</gene>
<reference evidence="3 4" key="1">
    <citation type="submission" date="2017-08" db="EMBL/GenBank/DDBJ databases">
        <title>Infants hospitalized years apart are colonized by the same room-sourced microbial strains.</title>
        <authorList>
            <person name="Brooks B."/>
            <person name="Olm M.R."/>
            <person name="Firek B.A."/>
            <person name="Baker R."/>
            <person name="Thomas B.C."/>
            <person name="Morowitz M.J."/>
            <person name="Banfield J.F."/>
        </authorList>
    </citation>
    <scope>NUCLEOTIDE SEQUENCE [LARGE SCALE GENOMIC DNA]</scope>
    <source>
        <strain evidence="3">S2_012_000_R2_81</strain>
    </source>
</reference>